<keyword evidence="3" id="KW-1185">Reference proteome</keyword>
<proteinExistence type="predicted"/>
<accession>A0A2U1PN51</accession>
<dbReference type="AlphaFoldDB" id="A0A2U1PN51"/>
<dbReference type="EMBL" id="PKPP01000938">
    <property type="protein sequence ID" value="PWA87198.1"/>
    <property type="molecule type" value="Genomic_DNA"/>
</dbReference>
<dbReference type="Gene3D" id="3.60.20.40">
    <property type="match status" value="1"/>
</dbReference>
<evidence type="ECO:0000313" key="2">
    <source>
        <dbReference type="EMBL" id="PWA87198.1"/>
    </source>
</evidence>
<evidence type="ECO:0000313" key="3">
    <source>
        <dbReference type="Proteomes" id="UP000245207"/>
    </source>
</evidence>
<comment type="caution">
    <text evidence="2">The sequence shown here is derived from an EMBL/GenBank/DDBJ whole genome shotgun (WGS) entry which is preliminary data.</text>
</comment>
<name>A0A2U1PN51_ARTAN</name>
<dbReference type="STRING" id="35608.A0A2U1PN51"/>
<protein>
    <submittedName>
        <fullName evidence="2">Gamma-glutamyltranspeptidase 1</fullName>
    </submittedName>
</protein>
<feature type="region of interest" description="Disordered" evidence="1">
    <location>
        <begin position="175"/>
        <end position="205"/>
    </location>
</feature>
<gene>
    <name evidence="2" type="ORF">CTI12_AA064250</name>
</gene>
<evidence type="ECO:0000256" key="1">
    <source>
        <dbReference type="SAM" id="MobiDB-lite"/>
    </source>
</evidence>
<organism evidence="2 3">
    <name type="scientific">Artemisia annua</name>
    <name type="common">Sweet wormwood</name>
    <dbReference type="NCBI Taxonomy" id="35608"/>
    <lineage>
        <taxon>Eukaryota</taxon>
        <taxon>Viridiplantae</taxon>
        <taxon>Streptophyta</taxon>
        <taxon>Embryophyta</taxon>
        <taxon>Tracheophyta</taxon>
        <taxon>Spermatophyta</taxon>
        <taxon>Magnoliopsida</taxon>
        <taxon>eudicotyledons</taxon>
        <taxon>Gunneridae</taxon>
        <taxon>Pentapetalae</taxon>
        <taxon>asterids</taxon>
        <taxon>campanulids</taxon>
        <taxon>Asterales</taxon>
        <taxon>Asteraceae</taxon>
        <taxon>Asteroideae</taxon>
        <taxon>Anthemideae</taxon>
        <taxon>Artemisiinae</taxon>
        <taxon>Artemisia</taxon>
    </lineage>
</organism>
<dbReference type="OrthoDB" id="2015213at2759"/>
<feature type="compositionally biased region" description="Polar residues" evidence="1">
    <location>
        <begin position="175"/>
        <end position="189"/>
    </location>
</feature>
<reference evidence="2 3" key="1">
    <citation type="journal article" date="2018" name="Mol. Plant">
        <title>The genome of Artemisia annua provides insight into the evolution of Asteraceae family and artemisinin biosynthesis.</title>
        <authorList>
            <person name="Shen Q."/>
            <person name="Zhang L."/>
            <person name="Liao Z."/>
            <person name="Wang S."/>
            <person name="Yan T."/>
            <person name="Shi P."/>
            <person name="Liu M."/>
            <person name="Fu X."/>
            <person name="Pan Q."/>
            <person name="Wang Y."/>
            <person name="Lv Z."/>
            <person name="Lu X."/>
            <person name="Zhang F."/>
            <person name="Jiang W."/>
            <person name="Ma Y."/>
            <person name="Chen M."/>
            <person name="Hao X."/>
            <person name="Li L."/>
            <person name="Tang Y."/>
            <person name="Lv G."/>
            <person name="Zhou Y."/>
            <person name="Sun X."/>
            <person name="Brodelius P.E."/>
            <person name="Rose J.K.C."/>
            <person name="Tang K."/>
        </authorList>
    </citation>
    <scope>NUCLEOTIDE SEQUENCE [LARGE SCALE GENOMIC DNA]</scope>
    <source>
        <strain evidence="3">cv. Huhao1</strain>
        <tissue evidence="2">Leaf</tissue>
    </source>
</reference>
<dbReference type="InterPro" id="IPR043137">
    <property type="entry name" value="GGT_ssub_C"/>
</dbReference>
<dbReference type="Proteomes" id="UP000245207">
    <property type="component" value="Unassembled WGS sequence"/>
</dbReference>
<sequence length="205" mass="23154">MGDFSLPTDISPAKFISPNKRPLSPMTPVIIVKTVIDSDHVELSYDRKQFLEERGHVLLSKSGGAPIQQQEQDRHDHNQLQSSIHSPYRSCAKQQNGWLLITYRNIPCQFYISPSKRSFSSMTPVIIVKVNLTLKVIHMSYAVDTVYYKNWTMINGDHVELFGCNFLEETGNVLQSKSGGTVSQPNAKDNQMLKKPNENKSVSQS</sequence>